<accession>A0A1N7J0K7</accession>
<keyword evidence="2" id="KW-1133">Transmembrane helix</keyword>
<evidence type="ECO:0000256" key="2">
    <source>
        <dbReference type="SAM" id="Phobius"/>
    </source>
</evidence>
<dbReference type="STRING" id="1161099.SAMN05444817_10370"/>
<dbReference type="RefSeq" id="WP_076598895.1">
    <property type="nucleotide sequence ID" value="NZ_CP046976.1"/>
</dbReference>
<evidence type="ECO:0000256" key="1">
    <source>
        <dbReference type="SAM" id="MobiDB-lite"/>
    </source>
</evidence>
<protein>
    <recommendedName>
        <fullName evidence="5">DUF3040 domain-containing protein</fullName>
    </recommendedName>
</protein>
<dbReference type="AlphaFoldDB" id="A0A1N7J0K7"/>
<keyword evidence="2" id="KW-0472">Membrane</keyword>
<dbReference type="Proteomes" id="UP000186292">
    <property type="component" value="Unassembled WGS sequence"/>
</dbReference>
<feature type="region of interest" description="Disordered" evidence="1">
    <location>
        <begin position="93"/>
        <end position="130"/>
    </location>
</feature>
<sequence length="130" mass="14015">MALSEQEQKLLREIEESLMADDPKFGSSVASAPERGSAGGGFRPTMRAVALIVLGLVLLISGVALAAESLWFIALSILGFVVMFIGGVWGLRAPSDIPPATRSKSAGPQPRREGRGSRMEENFRRRFEGQ</sequence>
<evidence type="ECO:0000313" key="4">
    <source>
        <dbReference type="Proteomes" id="UP000186292"/>
    </source>
</evidence>
<proteinExistence type="predicted"/>
<reference evidence="4" key="1">
    <citation type="submission" date="2017-01" db="EMBL/GenBank/DDBJ databases">
        <authorList>
            <person name="Varghese N."/>
            <person name="Submissions S."/>
        </authorList>
    </citation>
    <scope>NUCLEOTIDE SEQUENCE [LARGE SCALE GENOMIC DNA]</scope>
    <source>
        <strain evidence="4">DSM 44531</strain>
    </source>
</reference>
<feature type="transmembrane region" description="Helical" evidence="2">
    <location>
        <begin position="71"/>
        <end position="91"/>
    </location>
</feature>
<evidence type="ECO:0008006" key="5">
    <source>
        <dbReference type="Google" id="ProtNLM"/>
    </source>
</evidence>
<organism evidence="3 4">
    <name type="scientific">Corynebacterium appendicis CIP 107643</name>
    <dbReference type="NCBI Taxonomy" id="1161099"/>
    <lineage>
        <taxon>Bacteria</taxon>
        <taxon>Bacillati</taxon>
        <taxon>Actinomycetota</taxon>
        <taxon>Actinomycetes</taxon>
        <taxon>Mycobacteriales</taxon>
        <taxon>Corynebacteriaceae</taxon>
        <taxon>Corynebacterium</taxon>
    </lineage>
</organism>
<dbReference type="OrthoDB" id="5244024at2"/>
<dbReference type="InterPro" id="IPR021401">
    <property type="entry name" value="DUF3040"/>
</dbReference>
<keyword evidence="2" id="KW-0812">Transmembrane</keyword>
<gene>
    <name evidence="3" type="ORF">SAMN05444817_10370</name>
</gene>
<feature type="compositionally biased region" description="Basic and acidic residues" evidence="1">
    <location>
        <begin position="110"/>
        <end position="130"/>
    </location>
</feature>
<feature type="transmembrane region" description="Helical" evidence="2">
    <location>
        <begin position="48"/>
        <end position="65"/>
    </location>
</feature>
<name>A0A1N7J0K7_9CORY</name>
<evidence type="ECO:0000313" key="3">
    <source>
        <dbReference type="EMBL" id="SIS42850.1"/>
    </source>
</evidence>
<dbReference type="Pfam" id="PF11239">
    <property type="entry name" value="DUF3040"/>
    <property type="match status" value="1"/>
</dbReference>
<keyword evidence="4" id="KW-1185">Reference proteome</keyword>
<dbReference type="EMBL" id="FTOF01000003">
    <property type="protein sequence ID" value="SIS42850.1"/>
    <property type="molecule type" value="Genomic_DNA"/>
</dbReference>